<dbReference type="PANTHER" id="PTHR37422:SF21">
    <property type="entry name" value="EXOQ-LIKE PROTEIN"/>
    <property type="match status" value="1"/>
</dbReference>
<keyword evidence="3 6" id="KW-1133">Transmembrane helix</keyword>
<protein>
    <submittedName>
        <fullName evidence="8">Putative O-antigen ligase-like protein</fullName>
    </submittedName>
</protein>
<dbReference type="InterPro" id="IPR007016">
    <property type="entry name" value="O-antigen_ligase-rel_domated"/>
</dbReference>
<keyword evidence="4 6" id="KW-0472">Membrane</keyword>
<evidence type="ECO:0000256" key="1">
    <source>
        <dbReference type="ARBA" id="ARBA00004141"/>
    </source>
</evidence>
<dbReference type="GO" id="GO:0016874">
    <property type="term" value="F:ligase activity"/>
    <property type="evidence" value="ECO:0007669"/>
    <property type="project" value="UniProtKB-KW"/>
</dbReference>
<dbReference type="PANTHER" id="PTHR37422">
    <property type="entry name" value="TEICHURONIC ACID BIOSYNTHESIS PROTEIN TUAE"/>
    <property type="match status" value="1"/>
</dbReference>
<evidence type="ECO:0000313" key="8">
    <source>
        <dbReference type="EMBL" id="CUR57638.1"/>
    </source>
</evidence>
<dbReference type="Pfam" id="PF04932">
    <property type="entry name" value="Wzy_C"/>
    <property type="match status" value="1"/>
</dbReference>
<evidence type="ECO:0000256" key="4">
    <source>
        <dbReference type="ARBA" id="ARBA00023136"/>
    </source>
</evidence>
<feature type="region of interest" description="Disordered" evidence="5">
    <location>
        <begin position="356"/>
        <end position="385"/>
    </location>
</feature>
<feature type="transmembrane region" description="Helical" evidence="6">
    <location>
        <begin position="174"/>
        <end position="191"/>
    </location>
</feature>
<keyword evidence="8" id="KW-0436">Ligase</keyword>
<dbReference type="GO" id="GO:0016020">
    <property type="term" value="C:membrane"/>
    <property type="evidence" value="ECO:0007669"/>
    <property type="project" value="UniProtKB-SubCell"/>
</dbReference>
<evidence type="ECO:0000256" key="2">
    <source>
        <dbReference type="ARBA" id="ARBA00022692"/>
    </source>
</evidence>
<keyword evidence="2 6" id="KW-0812">Transmembrane</keyword>
<reference evidence="8" key="1">
    <citation type="submission" date="2015-08" db="EMBL/GenBank/DDBJ databases">
        <authorList>
            <person name="Babu N.S."/>
            <person name="Beckwith C.J."/>
            <person name="Beseler K.G."/>
            <person name="Brison A."/>
            <person name="Carone J.V."/>
            <person name="Caskin T.P."/>
            <person name="Diamond M."/>
            <person name="Durham M.E."/>
            <person name="Foxe J.M."/>
            <person name="Go M."/>
            <person name="Henderson B.A."/>
            <person name="Jones I.B."/>
            <person name="McGettigan J.A."/>
            <person name="Micheletti S.J."/>
            <person name="Nasrallah M.E."/>
            <person name="Ortiz D."/>
            <person name="Piller C.R."/>
            <person name="Privatt S.R."/>
            <person name="Schneider S.L."/>
            <person name="Sharp S."/>
            <person name="Smith T.C."/>
            <person name="Stanton J.D."/>
            <person name="Ullery H.E."/>
            <person name="Wilson R.J."/>
            <person name="Serrano M.G."/>
            <person name="Buck G."/>
            <person name="Lee V."/>
            <person name="Wang Y."/>
            <person name="Carvalho R."/>
            <person name="Voegtly L."/>
            <person name="Shi R."/>
            <person name="Duckworth R."/>
            <person name="Johnson A."/>
            <person name="Loviza R."/>
            <person name="Walstead R."/>
            <person name="Shah Z."/>
            <person name="Kiflezghi M."/>
            <person name="Wade K."/>
            <person name="Ball S.L."/>
            <person name="Bradley K.W."/>
            <person name="Asai D.J."/>
            <person name="Bowman C.A."/>
            <person name="Russell D.A."/>
            <person name="Pope W.H."/>
            <person name="Jacobs-Sera D."/>
            <person name="Hendrix R.W."/>
            <person name="Hatfull G.F."/>
        </authorList>
    </citation>
    <scope>NUCLEOTIDE SEQUENCE</scope>
</reference>
<gene>
    <name evidence="8" type="ORF">NOCA1130137</name>
</gene>
<accession>A0A2P2C6L5</accession>
<dbReference type="InterPro" id="IPR051533">
    <property type="entry name" value="WaaL-like"/>
</dbReference>
<evidence type="ECO:0000256" key="3">
    <source>
        <dbReference type="ARBA" id="ARBA00022989"/>
    </source>
</evidence>
<feature type="transmembrane region" description="Helical" evidence="6">
    <location>
        <begin position="55"/>
        <end position="73"/>
    </location>
</feature>
<evidence type="ECO:0000256" key="5">
    <source>
        <dbReference type="SAM" id="MobiDB-lite"/>
    </source>
</evidence>
<feature type="transmembrane region" description="Helical" evidence="6">
    <location>
        <begin position="144"/>
        <end position="167"/>
    </location>
</feature>
<sequence>MWLVYVLVVVCAILVGLLRWWLGRRTAGDIVGFALVAVLLVVAQAARVVDTGSLTPSRPAAVVLLTALAVWLLNPPARVMSVLGWIGVSVAASSLVLAATSPIAWIDPSDWGAPTKAVYGSNLLAGFYSHENTLGMMLVLALPFVWHAISGRVSAIVTAVMALALLLTASRTSLIALVALCVATIAAMVVGPRLGRWLMVLATFSAFAASVVVPRLVGDAAFSERGTIWALAGEAWSSAPWLGQGPYAFSRDTSLSETLETTMGYVINHGHNSYITVRTEVGFLGAAAALALFVHLLRKCARQFTADPAPLRFLLVIAVLGVLETPVRFDTVMEQSWIAWGGILMVACRSFGVSGATSRGSSLDPDETAPPLDRPRNDAGATAPH</sequence>
<feature type="transmembrane region" description="Helical" evidence="6">
    <location>
        <begin position="30"/>
        <end position="49"/>
    </location>
</feature>
<evidence type="ECO:0000259" key="7">
    <source>
        <dbReference type="Pfam" id="PF04932"/>
    </source>
</evidence>
<evidence type="ECO:0000256" key="6">
    <source>
        <dbReference type="SAM" id="Phobius"/>
    </source>
</evidence>
<name>A0A2P2C6L5_9ZZZZ</name>
<comment type="subcellular location">
    <subcellularLocation>
        <location evidence="1">Membrane</location>
        <topology evidence="1">Multi-pass membrane protein</topology>
    </subcellularLocation>
</comment>
<proteinExistence type="predicted"/>
<organism evidence="8">
    <name type="scientific">metagenome</name>
    <dbReference type="NCBI Taxonomy" id="256318"/>
    <lineage>
        <taxon>unclassified sequences</taxon>
        <taxon>metagenomes</taxon>
    </lineage>
</organism>
<dbReference type="AlphaFoldDB" id="A0A2P2C6L5"/>
<feature type="transmembrane region" description="Helical" evidence="6">
    <location>
        <begin position="6"/>
        <end position="23"/>
    </location>
</feature>
<feature type="transmembrane region" description="Helical" evidence="6">
    <location>
        <begin position="281"/>
        <end position="297"/>
    </location>
</feature>
<feature type="domain" description="O-antigen ligase-related" evidence="7">
    <location>
        <begin position="157"/>
        <end position="288"/>
    </location>
</feature>
<dbReference type="EMBL" id="CZKB01000005">
    <property type="protein sequence ID" value="CUR57638.1"/>
    <property type="molecule type" value="Genomic_DNA"/>
</dbReference>
<feature type="transmembrane region" description="Helical" evidence="6">
    <location>
        <begin position="85"/>
        <end position="106"/>
    </location>
</feature>